<accession>A0A7C9JB50</accession>
<feature type="domain" description="Smf/DprA SLOG" evidence="2">
    <location>
        <begin position="85"/>
        <end position="291"/>
    </location>
</feature>
<dbReference type="Gene3D" id="3.40.50.450">
    <property type="match status" value="1"/>
</dbReference>
<keyword evidence="4" id="KW-1185">Reference proteome</keyword>
<dbReference type="InterPro" id="IPR057666">
    <property type="entry name" value="DrpA_SLOG"/>
</dbReference>
<dbReference type="SUPFAM" id="SSF102405">
    <property type="entry name" value="MCP/YpsA-like"/>
    <property type="match status" value="1"/>
</dbReference>
<protein>
    <submittedName>
        <fullName evidence="3">DNA-processing protein DprA</fullName>
    </submittedName>
</protein>
<dbReference type="AlphaFoldDB" id="A0A7C9JB50"/>
<dbReference type="InterPro" id="IPR003488">
    <property type="entry name" value="DprA"/>
</dbReference>
<name>A0A7C9JB50_9ACTN</name>
<dbReference type="EMBL" id="WXEW01000003">
    <property type="protein sequence ID" value="NAS22064.1"/>
    <property type="molecule type" value="Genomic_DNA"/>
</dbReference>
<dbReference type="PANTHER" id="PTHR43022:SF1">
    <property type="entry name" value="PROTEIN SMF"/>
    <property type="match status" value="1"/>
</dbReference>
<sequence length="308" mass="33018">MMSSASIDEQAAVLALTNATPHRWHDTASIIASSHSALRLIEGDLSRLDERQAAHATDVLARLKPAHLDQARELIGRTQANGTRLLTVLDEDYPLNLYLVFNRPPFLWVRGDLIEADERAVAVVGRRQAGPEGLALAARLAHGLAEAGITVVSGLARGIDTAAHTAALAAGGRTIAALGTGILSRTYPAENAELDKRIADSGAVVSQFWPDQPPTRNTFPLRNAVTSGLAIGTLIIEAGPAGGTKTQATITQKQGRRLFVPHALHEQNEWVHHYMRRGGVTVVHGIDDIVTIVDKLVDVPRPQPSIPH</sequence>
<dbReference type="Proteomes" id="UP000479526">
    <property type="component" value="Unassembled WGS sequence"/>
</dbReference>
<evidence type="ECO:0000256" key="1">
    <source>
        <dbReference type="ARBA" id="ARBA00006525"/>
    </source>
</evidence>
<organism evidence="3 4">
    <name type="scientific">Herbidospora solisilvae</name>
    <dbReference type="NCBI Taxonomy" id="2696284"/>
    <lineage>
        <taxon>Bacteria</taxon>
        <taxon>Bacillati</taxon>
        <taxon>Actinomycetota</taxon>
        <taxon>Actinomycetes</taxon>
        <taxon>Streptosporangiales</taxon>
        <taxon>Streptosporangiaceae</taxon>
        <taxon>Herbidospora</taxon>
    </lineage>
</organism>
<evidence type="ECO:0000259" key="2">
    <source>
        <dbReference type="Pfam" id="PF02481"/>
    </source>
</evidence>
<dbReference type="GO" id="GO:0009294">
    <property type="term" value="P:DNA-mediated transformation"/>
    <property type="evidence" value="ECO:0007669"/>
    <property type="project" value="InterPro"/>
</dbReference>
<reference evidence="3 4" key="1">
    <citation type="submission" date="2020-01" db="EMBL/GenBank/DDBJ databases">
        <title>Herbidospora sp. NEAU-GS84 nov., a novel actinomycete isolated from soil.</title>
        <authorList>
            <person name="Han L."/>
        </authorList>
    </citation>
    <scope>NUCLEOTIDE SEQUENCE [LARGE SCALE GENOMIC DNA]</scope>
    <source>
        <strain evidence="3 4">NEAU-GS84</strain>
    </source>
</reference>
<comment type="similarity">
    <text evidence="1">Belongs to the DprA/Smf family.</text>
</comment>
<dbReference type="PANTHER" id="PTHR43022">
    <property type="entry name" value="PROTEIN SMF"/>
    <property type="match status" value="1"/>
</dbReference>
<proteinExistence type="inferred from homology"/>
<dbReference type="Pfam" id="PF02481">
    <property type="entry name" value="DNA_processg_A"/>
    <property type="match status" value="1"/>
</dbReference>
<comment type="caution">
    <text evidence="3">The sequence shown here is derived from an EMBL/GenBank/DDBJ whole genome shotgun (WGS) entry which is preliminary data.</text>
</comment>
<evidence type="ECO:0000313" key="4">
    <source>
        <dbReference type="Proteomes" id="UP000479526"/>
    </source>
</evidence>
<gene>
    <name evidence="3" type="ORF">GT755_10250</name>
</gene>
<evidence type="ECO:0000313" key="3">
    <source>
        <dbReference type="EMBL" id="NAS22064.1"/>
    </source>
</evidence>